<reference evidence="1 2" key="1">
    <citation type="submission" date="2019-02" db="EMBL/GenBank/DDBJ databases">
        <title>Deep-cultivation of Planctomycetes and their phenomic and genomic characterization uncovers novel biology.</title>
        <authorList>
            <person name="Wiegand S."/>
            <person name="Jogler M."/>
            <person name="Boedeker C."/>
            <person name="Pinto D."/>
            <person name="Vollmers J."/>
            <person name="Rivas-Marin E."/>
            <person name="Kohn T."/>
            <person name="Peeters S.H."/>
            <person name="Heuer A."/>
            <person name="Rast P."/>
            <person name="Oberbeckmann S."/>
            <person name="Bunk B."/>
            <person name="Jeske O."/>
            <person name="Meyerdierks A."/>
            <person name="Storesund J.E."/>
            <person name="Kallscheuer N."/>
            <person name="Luecker S."/>
            <person name="Lage O.M."/>
            <person name="Pohl T."/>
            <person name="Merkel B.J."/>
            <person name="Hornburger P."/>
            <person name="Mueller R.-W."/>
            <person name="Bruemmer F."/>
            <person name="Labrenz M."/>
            <person name="Spormann A.M."/>
            <person name="Op Den Camp H."/>
            <person name="Overmann J."/>
            <person name="Amann R."/>
            <person name="Jetten M.S.M."/>
            <person name="Mascher T."/>
            <person name="Medema M.H."/>
            <person name="Devos D.P."/>
            <person name="Kaster A.-K."/>
            <person name="Ovreas L."/>
            <person name="Rohde M."/>
            <person name="Galperin M.Y."/>
            <person name="Jogler C."/>
        </authorList>
    </citation>
    <scope>NUCLEOTIDE SEQUENCE [LARGE SCALE GENOMIC DNA]</scope>
    <source>
        <strain evidence="1 2">Pla52o</strain>
    </source>
</reference>
<accession>A0A5C6C8N4</accession>
<name>A0A5C6C8N4_9BACT</name>
<dbReference type="EMBL" id="SJPT01000008">
    <property type="protein sequence ID" value="TWU20532.1"/>
    <property type="molecule type" value="Genomic_DNA"/>
</dbReference>
<evidence type="ECO:0008006" key="3">
    <source>
        <dbReference type="Google" id="ProtNLM"/>
    </source>
</evidence>
<evidence type="ECO:0000313" key="2">
    <source>
        <dbReference type="Proteomes" id="UP000316304"/>
    </source>
</evidence>
<evidence type="ECO:0000313" key="1">
    <source>
        <dbReference type="EMBL" id="TWU20532.1"/>
    </source>
</evidence>
<protein>
    <recommendedName>
        <fullName evidence="3">HMA domain-containing protein</fullName>
    </recommendedName>
</protein>
<gene>
    <name evidence="1" type="ORF">Pla52o_44100</name>
</gene>
<dbReference type="Proteomes" id="UP000316304">
    <property type="component" value="Unassembled WGS sequence"/>
</dbReference>
<dbReference type="RefSeq" id="WP_197169393.1">
    <property type="nucleotide sequence ID" value="NZ_SJPT01000008.1"/>
</dbReference>
<sequence length="126" mass="13439">MRGIAYAIAALASVIIMVAVAKMPSESSQADSASPSTTTVASEVTRDAGTLTIAVPDMHCSVSCYPRVKELLENSEAVETVELAEQKEAGIIDNRQVVVHYQSGFNVRQALSDLEKEGFAKSDVVH</sequence>
<comment type="caution">
    <text evidence="1">The sequence shown here is derived from an EMBL/GenBank/DDBJ whole genome shotgun (WGS) entry which is preliminary data.</text>
</comment>
<keyword evidence="2" id="KW-1185">Reference proteome</keyword>
<organism evidence="1 2">
    <name type="scientific">Novipirellula galeiformis</name>
    <dbReference type="NCBI Taxonomy" id="2528004"/>
    <lineage>
        <taxon>Bacteria</taxon>
        <taxon>Pseudomonadati</taxon>
        <taxon>Planctomycetota</taxon>
        <taxon>Planctomycetia</taxon>
        <taxon>Pirellulales</taxon>
        <taxon>Pirellulaceae</taxon>
        <taxon>Novipirellula</taxon>
    </lineage>
</organism>
<proteinExistence type="predicted"/>
<dbReference type="AlphaFoldDB" id="A0A5C6C8N4"/>